<evidence type="ECO:0000313" key="1">
    <source>
        <dbReference type="EMBL" id="KAA6397789.1"/>
    </source>
</evidence>
<dbReference type="EMBL" id="SNRW01001103">
    <property type="protein sequence ID" value="KAA6397789.1"/>
    <property type="molecule type" value="Genomic_DNA"/>
</dbReference>
<gene>
    <name evidence="1" type="ORF">EZS28_006682</name>
</gene>
<sequence length="101" mass="11868">MNLSYSFQMDIRVEVMMSNIACVKSTTQAGEYMLEHRELYEEGFAEEEDIELFISSKRNDRYLGDGKLFVVICAKFGVRFRVRIVELGYIVHLHYVSIRCE</sequence>
<name>A0A5J4WUF4_9EUKA</name>
<accession>A0A5J4WUF4</accession>
<dbReference type="OrthoDB" id="415023at2759"/>
<reference evidence="1 2" key="1">
    <citation type="submission" date="2019-03" db="EMBL/GenBank/DDBJ databases">
        <title>Single cell metagenomics reveals metabolic interactions within the superorganism composed of flagellate Streblomastix strix and complex community of Bacteroidetes bacteria on its surface.</title>
        <authorList>
            <person name="Treitli S.C."/>
            <person name="Kolisko M."/>
            <person name="Husnik F."/>
            <person name="Keeling P."/>
            <person name="Hampl V."/>
        </authorList>
    </citation>
    <scope>NUCLEOTIDE SEQUENCE [LARGE SCALE GENOMIC DNA]</scope>
    <source>
        <strain evidence="1">ST1C</strain>
    </source>
</reference>
<comment type="caution">
    <text evidence="1">The sequence shown here is derived from an EMBL/GenBank/DDBJ whole genome shotgun (WGS) entry which is preliminary data.</text>
</comment>
<proteinExistence type="predicted"/>
<evidence type="ECO:0000313" key="2">
    <source>
        <dbReference type="Proteomes" id="UP000324800"/>
    </source>
</evidence>
<protein>
    <submittedName>
        <fullName evidence="1">Uncharacterized protein</fullName>
    </submittedName>
</protein>
<dbReference type="AlphaFoldDB" id="A0A5J4WUF4"/>
<dbReference type="Proteomes" id="UP000324800">
    <property type="component" value="Unassembled WGS sequence"/>
</dbReference>
<organism evidence="1 2">
    <name type="scientific">Streblomastix strix</name>
    <dbReference type="NCBI Taxonomy" id="222440"/>
    <lineage>
        <taxon>Eukaryota</taxon>
        <taxon>Metamonada</taxon>
        <taxon>Preaxostyla</taxon>
        <taxon>Oxymonadida</taxon>
        <taxon>Streblomastigidae</taxon>
        <taxon>Streblomastix</taxon>
    </lineage>
</organism>